<sequence>MPTNAKEGIIFTTLMCSMMVFVMSAYNLLLVGKLGVTTLLLGFIPGFIVAFILDVLVVGKIAMAIADKLPLNHDKMWQMILAISGMMICGMVAFMSLYGLLIEGGMPTHFWPAYLSTIGHNIIVAVPLQLIIVGPISRKILSMIHASDEAKKTV</sequence>
<dbReference type="OrthoDB" id="7062363at2"/>
<organism evidence="2 3">
    <name type="scientific">Dellaglioa algida DSM 15638</name>
    <dbReference type="NCBI Taxonomy" id="1423719"/>
    <lineage>
        <taxon>Bacteria</taxon>
        <taxon>Bacillati</taxon>
        <taxon>Bacillota</taxon>
        <taxon>Bacilli</taxon>
        <taxon>Lactobacillales</taxon>
        <taxon>Lactobacillaceae</taxon>
        <taxon>Dellaglioa</taxon>
    </lineage>
</organism>
<accession>A0A0R1HHF6</accession>
<dbReference type="GeneID" id="83547933"/>
<evidence type="ECO:0000313" key="2">
    <source>
        <dbReference type="EMBL" id="KRK46013.1"/>
    </source>
</evidence>
<feature type="transmembrane region" description="Helical" evidence="1">
    <location>
        <begin position="35"/>
        <end position="58"/>
    </location>
</feature>
<comment type="caution">
    <text evidence="2">The sequence shown here is derived from an EMBL/GenBank/DDBJ whole genome shotgun (WGS) entry which is preliminary data.</text>
</comment>
<keyword evidence="1" id="KW-0472">Membrane</keyword>
<evidence type="ECO:0000256" key="1">
    <source>
        <dbReference type="SAM" id="Phobius"/>
    </source>
</evidence>
<name>A0A0R1HHF6_9LACO</name>
<dbReference type="EMBL" id="AZDI01000003">
    <property type="protein sequence ID" value="KRK46013.1"/>
    <property type="molecule type" value="Genomic_DNA"/>
</dbReference>
<protein>
    <recommendedName>
        <fullName evidence="4">DUF2798 domain-containing protein</fullName>
    </recommendedName>
</protein>
<keyword evidence="3" id="KW-1185">Reference proteome</keyword>
<keyword evidence="1" id="KW-0812">Transmembrane</keyword>
<evidence type="ECO:0000313" key="3">
    <source>
        <dbReference type="Proteomes" id="UP000051450"/>
    </source>
</evidence>
<feature type="transmembrane region" description="Helical" evidence="1">
    <location>
        <begin position="79"/>
        <end position="101"/>
    </location>
</feature>
<dbReference type="Pfam" id="PF11391">
    <property type="entry name" value="DUF2798"/>
    <property type="match status" value="2"/>
</dbReference>
<proteinExistence type="predicted"/>
<reference evidence="2 3" key="1">
    <citation type="journal article" date="2015" name="Genome Announc.">
        <title>Expanding the biotechnology potential of lactobacilli through comparative genomics of 213 strains and associated genera.</title>
        <authorList>
            <person name="Sun Z."/>
            <person name="Harris H.M."/>
            <person name="McCann A."/>
            <person name="Guo C."/>
            <person name="Argimon S."/>
            <person name="Zhang W."/>
            <person name="Yang X."/>
            <person name="Jeffery I.B."/>
            <person name="Cooney J.C."/>
            <person name="Kagawa T.F."/>
            <person name="Liu W."/>
            <person name="Song Y."/>
            <person name="Salvetti E."/>
            <person name="Wrobel A."/>
            <person name="Rasinkangas P."/>
            <person name="Parkhill J."/>
            <person name="Rea M.C."/>
            <person name="O'Sullivan O."/>
            <person name="Ritari J."/>
            <person name="Douillard F.P."/>
            <person name="Paul Ross R."/>
            <person name="Yang R."/>
            <person name="Briner A.E."/>
            <person name="Felis G.E."/>
            <person name="de Vos W.M."/>
            <person name="Barrangou R."/>
            <person name="Klaenhammer T.R."/>
            <person name="Caufield P.W."/>
            <person name="Cui Y."/>
            <person name="Zhang H."/>
            <person name="O'Toole P.W."/>
        </authorList>
    </citation>
    <scope>NUCLEOTIDE SEQUENCE [LARGE SCALE GENOMIC DNA]</scope>
    <source>
        <strain evidence="2 3">DSM 15638</strain>
    </source>
</reference>
<dbReference type="PATRIC" id="fig|1423719.4.peg.991"/>
<gene>
    <name evidence="2" type="ORF">FC66_GL000974</name>
</gene>
<feature type="transmembrane region" description="Helical" evidence="1">
    <location>
        <begin position="9"/>
        <end position="29"/>
    </location>
</feature>
<evidence type="ECO:0008006" key="4">
    <source>
        <dbReference type="Google" id="ProtNLM"/>
    </source>
</evidence>
<dbReference type="RefSeq" id="WP_057974035.1">
    <property type="nucleotide sequence ID" value="NZ_AZDI01000003.1"/>
</dbReference>
<dbReference type="Proteomes" id="UP000051450">
    <property type="component" value="Unassembled WGS sequence"/>
</dbReference>
<dbReference type="InterPro" id="IPR021529">
    <property type="entry name" value="DUF2798"/>
</dbReference>
<keyword evidence="1" id="KW-1133">Transmembrane helix</keyword>
<dbReference type="AlphaFoldDB" id="A0A0R1HHF6"/>
<feature type="transmembrane region" description="Helical" evidence="1">
    <location>
        <begin position="113"/>
        <end position="133"/>
    </location>
</feature>
<dbReference type="STRING" id="1423719.FC66_GL000974"/>